<dbReference type="InterPro" id="IPR000962">
    <property type="entry name" value="Znf_DskA_TraR"/>
</dbReference>
<evidence type="ECO:0000256" key="1">
    <source>
        <dbReference type="ARBA" id="ARBA00022723"/>
    </source>
</evidence>
<evidence type="ECO:0000256" key="5">
    <source>
        <dbReference type="SAM" id="MobiDB-lite"/>
    </source>
</evidence>
<dbReference type="Pfam" id="PF21173">
    <property type="entry name" value="DksA-like_N"/>
    <property type="match status" value="1"/>
</dbReference>
<dbReference type="GO" id="GO:0008270">
    <property type="term" value="F:zinc ion binding"/>
    <property type="evidence" value="ECO:0007669"/>
    <property type="project" value="UniProtKB-KW"/>
</dbReference>
<evidence type="ECO:0000259" key="6">
    <source>
        <dbReference type="Pfam" id="PF01258"/>
    </source>
</evidence>
<keyword evidence="1" id="KW-0479">Metal-binding</keyword>
<evidence type="ECO:0000256" key="2">
    <source>
        <dbReference type="ARBA" id="ARBA00022771"/>
    </source>
</evidence>
<dbReference type="InterPro" id="IPR048487">
    <property type="entry name" value="DksA-like_N"/>
</dbReference>
<accession>A0A6L5Z078</accession>
<evidence type="ECO:0000313" key="8">
    <source>
        <dbReference type="EMBL" id="MSU89898.1"/>
    </source>
</evidence>
<evidence type="ECO:0000313" key="9">
    <source>
        <dbReference type="Proteomes" id="UP000474957"/>
    </source>
</evidence>
<keyword evidence="2" id="KW-0863">Zinc-finger</keyword>
<sequence length="105" mass="12035">MTDIDKRREQLETRLAELEAKLRGIEQELDQPMPKDDEDRATEREGDEVMESIGRGGLHEIQMIRAALDRIDKGTYGICANCEEPISEERLDLVPHTPLCRNCAR</sequence>
<organism evidence="8 9">
    <name type="scientific">Halovulum marinum</name>
    <dbReference type="NCBI Taxonomy" id="2662447"/>
    <lineage>
        <taxon>Bacteria</taxon>
        <taxon>Pseudomonadati</taxon>
        <taxon>Pseudomonadota</taxon>
        <taxon>Alphaproteobacteria</taxon>
        <taxon>Rhodobacterales</taxon>
        <taxon>Paracoccaceae</taxon>
        <taxon>Halovulum</taxon>
    </lineage>
</organism>
<dbReference type="Proteomes" id="UP000474957">
    <property type="component" value="Unassembled WGS sequence"/>
</dbReference>
<dbReference type="SUPFAM" id="SSF57716">
    <property type="entry name" value="Glucocorticoid receptor-like (DNA-binding domain)"/>
    <property type="match status" value="1"/>
</dbReference>
<dbReference type="EMBL" id="WIND01000006">
    <property type="protein sequence ID" value="MSU89898.1"/>
    <property type="molecule type" value="Genomic_DNA"/>
</dbReference>
<evidence type="ECO:0000259" key="7">
    <source>
        <dbReference type="Pfam" id="PF21173"/>
    </source>
</evidence>
<feature type="domain" description="DnaK suppressor protein-like N-terminal" evidence="7">
    <location>
        <begin position="9"/>
        <end position="71"/>
    </location>
</feature>
<comment type="caution">
    <text evidence="8">The sequence shown here is derived from an EMBL/GenBank/DDBJ whole genome shotgun (WGS) entry which is preliminary data.</text>
</comment>
<evidence type="ECO:0000256" key="4">
    <source>
        <dbReference type="PROSITE-ProRule" id="PRU00510"/>
    </source>
</evidence>
<feature type="compositionally biased region" description="Basic and acidic residues" evidence="5">
    <location>
        <begin position="33"/>
        <end position="44"/>
    </location>
</feature>
<evidence type="ECO:0000256" key="3">
    <source>
        <dbReference type="ARBA" id="ARBA00022833"/>
    </source>
</evidence>
<proteinExistence type="predicted"/>
<dbReference type="InterPro" id="IPR037187">
    <property type="entry name" value="DnaK_N"/>
</dbReference>
<dbReference type="Pfam" id="PF01258">
    <property type="entry name" value="zf-dskA_traR"/>
    <property type="match status" value="1"/>
</dbReference>
<keyword evidence="3" id="KW-0862">Zinc</keyword>
<dbReference type="PROSITE" id="PS51128">
    <property type="entry name" value="ZF_DKSA_2"/>
    <property type="match status" value="1"/>
</dbReference>
<dbReference type="PANTHER" id="PTHR33823">
    <property type="entry name" value="RNA POLYMERASE-BINDING TRANSCRIPTION FACTOR DKSA-RELATED"/>
    <property type="match status" value="1"/>
</dbReference>
<reference evidence="8 9" key="1">
    <citation type="submission" date="2019-10" db="EMBL/GenBank/DDBJ databases">
        <title>Cognatihalovulum marinum gen. nov. sp. nov., a new member of the family Rhodobacteraceae isolated from deep seawater of the Northwest Indian Ocean.</title>
        <authorList>
            <person name="Ruan C."/>
            <person name="Wang J."/>
            <person name="Zheng X."/>
            <person name="Song L."/>
            <person name="Zhu Y."/>
            <person name="Huang Y."/>
            <person name="Lu Z."/>
            <person name="Du W."/>
            <person name="Huang L."/>
            <person name="Dai X."/>
        </authorList>
    </citation>
    <scope>NUCLEOTIDE SEQUENCE [LARGE SCALE GENOMIC DNA]</scope>
    <source>
        <strain evidence="8 9">2CG4</strain>
    </source>
</reference>
<feature type="zinc finger region" description="dksA C4-type" evidence="4">
    <location>
        <begin position="79"/>
        <end position="103"/>
    </location>
</feature>
<feature type="domain" description="Zinc finger DksA/TraR C4-type" evidence="6">
    <location>
        <begin position="74"/>
        <end position="105"/>
    </location>
</feature>
<dbReference type="AlphaFoldDB" id="A0A6L5Z078"/>
<name>A0A6L5Z078_9RHOB</name>
<keyword evidence="9" id="KW-1185">Reference proteome</keyword>
<dbReference type="SUPFAM" id="SSF109635">
    <property type="entry name" value="DnaK suppressor protein DksA, alpha-hairpin domain"/>
    <property type="match status" value="1"/>
</dbReference>
<dbReference type="RefSeq" id="WP_154446386.1">
    <property type="nucleotide sequence ID" value="NZ_WIND01000006.1"/>
</dbReference>
<feature type="region of interest" description="Disordered" evidence="5">
    <location>
        <begin position="22"/>
        <end position="55"/>
    </location>
</feature>
<protein>
    <submittedName>
        <fullName evidence="8">TraR/DksA family transcriptional regulator</fullName>
    </submittedName>
</protein>
<dbReference type="Gene3D" id="1.20.120.910">
    <property type="entry name" value="DksA, coiled-coil domain"/>
    <property type="match status" value="1"/>
</dbReference>
<gene>
    <name evidence="8" type="ORF">GE300_09790</name>
</gene>